<keyword evidence="2" id="KW-1185">Reference proteome</keyword>
<dbReference type="AlphaFoldDB" id="A0A9N8UZ94"/>
<organism evidence="1 2">
    <name type="scientific">Diversispora eburnea</name>
    <dbReference type="NCBI Taxonomy" id="1213867"/>
    <lineage>
        <taxon>Eukaryota</taxon>
        <taxon>Fungi</taxon>
        <taxon>Fungi incertae sedis</taxon>
        <taxon>Mucoromycota</taxon>
        <taxon>Glomeromycotina</taxon>
        <taxon>Glomeromycetes</taxon>
        <taxon>Diversisporales</taxon>
        <taxon>Diversisporaceae</taxon>
        <taxon>Diversispora</taxon>
    </lineage>
</organism>
<sequence>MSFSRELNLWLKLRFNVGYAGRKSHPLSPTADHSISERNHTKNYTLNFIITVFPLKIARTNSPFMREWGIIVLSTKSLMNKKYP</sequence>
<comment type="caution">
    <text evidence="1">The sequence shown here is derived from an EMBL/GenBank/DDBJ whole genome shotgun (WGS) entry which is preliminary data.</text>
</comment>
<gene>
    <name evidence="1" type="ORF">DEBURN_LOCUS1056</name>
</gene>
<proteinExistence type="predicted"/>
<dbReference type="EMBL" id="CAJVPK010000040">
    <property type="protein sequence ID" value="CAG8436708.1"/>
    <property type="molecule type" value="Genomic_DNA"/>
</dbReference>
<reference evidence="1" key="1">
    <citation type="submission" date="2021-06" db="EMBL/GenBank/DDBJ databases">
        <authorList>
            <person name="Kallberg Y."/>
            <person name="Tangrot J."/>
            <person name="Rosling A."/>
        </authorList>
    </citation>
    <scope>NUCLEOTIDE SEQUENCE</scope>
    <source>
        <strain evidence="1">AZ414A</strain>
    </source>
</reference>
<name>A0A9N8UZ94_9GLOM</name>
<protein>
    <submittedName>
        <fullName evidence="1">9018_t:CDS:1</fullName>
    </submittedName>
</protein>
<dbReference type="Proteomes" id="UP000789706">
    <property type="component" value="Unassembled WGS sequence"/>
</dbReference>
<accession>A0A9N8UZ94</accession>
<evidence type="ECO:0000313" key="1">
    <source>
        <dbReference type="EMBL" id="CAG8436708.1"/>
    </source>
</evidence>
<evidence type="ECO:0000313" key="2">
    <source>
        <dbReference type="Proteomes" id="UP000789706"/>
    </source>
</evidence>